<dbReference type="AlphaFoldDB" id="A0AAV9N4I0"/>
<name>A0AAV9N4I0_9EURO</name>
<dbReference type="InterPro" id="IPR045293">
    <property type="entry name" value="Complex1_LYR_LYRM2"/>
</dbReference>
<dbReference type="PANTHER" id="PTHR37540">
    <property type="entry name" value="TRANSCRIPTION FACTOR (ACR-2), PUTATIVE-RELATED-RELATED"/>
    <property type="match status" value="1"/>
</dbReference>
<feature type="region of interest" description="Disordered" evidence="1">
    <location>
        <begin position="23"/>
        <end position="110"/>
    </location>
</feature>
<dbReference type="EMBL" id="JAVRRD010000019">
    <property type="protein sequence ID" value="KAK5049442.1"/>
    <property type="molecule type" value="Genomic_DNA"/>
</dbReference>
<feature type="compositionally biased region" description="Basic and acidic residues" evidence="1">
    <location>
        <begin position="50"/>
        <end position="69"/>
    </location>
</feature>
<evidence type="ECO:0000259" key="2">
    <source>
        <dbReference type="Pfam" id="PF05347"/>
    </source>
</evidence>
<dbReference type="Proteomes" id="UP001358417">
    <property type="component" value="Unassembled WGS sequence"/>
</dbReference>
<sequence>MGPAIAETMSSSNLTFINLSGSTSQMIGKDNDTKSRVRSQVMKNVRRKQRLEDQRKYEESLRSVRDQRGHSTSSNDLEAKSDHDPNTKTSTSSTSSTRSRSTESSRESSINEVYGLSVASKNSMTPPETLGFPTMDSTWLLTPEITSKPDQFTVDHRLQQPEIQKAVIETSRRFLPIPIFGSQLGDSVSSGLPPQEFSKLVSTLETYSKFLAEPLTLMCNSPPRVMGSKRTVLQQCFENHAFDELILFTIRLSHLGHTTAISYRPENVPVCVRAKAKALAQIQQHVSVTTEMPPNALLGSIMFLLSFEIIRGGESVAIHLEGLARLVSMRGGLAGLPDPPYALVPGLIACDLTLAATTPRMTPTFMEMTPPRLTAPQRYDSKTLDFYQSSPLMRFEDFQGVRRLYKGVPDVFTDILEDAFDGTKRVLGADDIWPKLSPGEAGMDWTAEYETGTHDFRDARVELPFVVAEACSVAGTIYYRATRRRIPFEDPVNLDDSKRLGAFLNSASLDVWRGIPYIYLWVILTGAAAAQGHPERQYLLARLIQFGFSVGLEQAEDFKPANNNISSTVTASAPQAISRRLRSQPAPPSLEHFIQRQRVLSLWRTILRSVYKIPADRRNETVSYARREFERNKGVSDLGQIRYLISTGKTEFDGMRRYIDELAAR</sequence>
<comment type="caution">
    <text evidence="3">The sequence shown here is derived from an EMBL/GenBank/DDBJ whole genome shotgun (WGS) entry which is preliminary data.</text>
</comment>
<keyword evidence="4" id="KW-1185">Reference proteome</keyword>
<proteinExistence type="predicted"/>
<feature type="compositionally biased region" description="Low complexity" evidence="1">
    <location>
        <begin position="89"/>
        <end position="99"/>
    </location>
</feature>
<protein>
    <recommendedName>
        <fullName evidence="2">Complex 1 LYR protein domain-containing protein</fullName>
    </recommendedName>
</protein>
<feature type="domain" description="Complex 1 LYR protein" evidence="2">
    <location>
        <begin position="597"/>
        <end position="653"/>
    </location>
</feature>
<accession>A0AAV9N4I0</accession>
<evidence type="ECO:0000313" key="4">
    <source>
        <dbReference type="Proteomes" id="UP001358417"/>
    </source>
</evidence>
<dbReference type="PANTHER" id="PTHR37540:SF5">
    <property type="entry name" value="TRANSCRIPTION FACTOR DOMAIN-CONTAINING PROTEIN"/>
    <property type="match status" value="1"/>
</dbReference>
<feature type="compositionally biased region" description="Basic and acidic residues" evidence="1">
    <location>
        <begin position="77"/>
        <end position="86"/>
    </location>
</feature>
<dbReference type="Pfam" id="PF05347">
    <property type="entry name" value="Complex1_LYR"/>
    <property type="match status" value="1"/>
</dbReference>
<organism evidence="3 4">
    <name type="scientific">Exophiala bonariae</name>
    <dbReference type="NCBI Taxonomy" id="1690606"/>
    <lineage>
        <taxon>Eukaryota</taxon>
        <taxon>Fungi</taxon>
        <taxon>Dikarya</taxon>
        <taxon>Ascomycota</taxon>
        <taxon>Pezizomycotina</taxon>
        <taxon>Eurotiomycetes</taxon>
        <taxon>Chaetothyriomycetidae</taxon>
        <taxon>Chaetothyriales</taxon>
        <taxon>Herpotrichiellaceae</taxon>
        <taxon>Exophiala</taxon>
    </lineage>
</organism>
<dbReference type="RefSeq" id="XP_064704487.1">
    <property type="nucleotide sequence ID" value="XM_064847948.1"/>
</dbReference>
<evidence type="ECO:0000313" key="3">
    <source>
        <dbReference type="EMBL" id="KAK5049442.1"/>
    </source>
</evidence>
<reference evidence="3 4" key="1">
    <citation type="submission" date="2023-08" db="EMBL/GenBank/DDBJ databases">
        <title>Black Yeasts Isolated from many extreme environments.</title>
        <authorList>
            <person name="Coleine C."/>
            <person name="Stajich J.E."/>
            <person name="Selbmann L."/>
        </authorList>
    </citation>
    <scope>NUCLEOTIDE SEQUENCE [LARGE SCALE GENOMIC DNA]</scope>
    <source>
        <strain evidence="3 4">CCFEE 5792</strain>
    </source>
</reference>
<dbReference type="CDD" id="cd20262">
    <property type="entry name" value="Complex1_LYR_LYRM2"/>
    <property type="match status" value="1"/>
</dbReference>
<gene>
    <name evidence="3" type="ORF">LTR84_004371</name>
</gene>
<dbReference type="InterPro" id="IPR008011">
    <property type="entry name" value="Complex1_LYR_dom"/>
</dbReference>
<evidence type="ECO:0000256" key="1">
    <source>
        <dbReference type="SAM" id="MobiDB-lite"/>
    </source>
</evidence>
<dbReference type="GeneID" id="89972549"/>